<dbReference type="Gene3D" id="3.30.200.20">
    <property type="entry name" value="Phosphorylase Kinase, domain 1"/>
    <property type="match status" value="1"/>
</dbReference>
<feature type="domain" description="Protein kinase" evidence="11">
    <location>
        <begin position="6"/>
        <end position="285"/>
    </location>
</feature>
<evidence type="ECO:0000313" key="12">
    <source>
        <dbReference type="EMBL" id="GAK54742.1"/>
    </source>
</evidence>
<keyword evidence="6" id="KW-0067">ATP-binding</keyword>
<dbReference type="EC" id="2.7.11.1" evidence="1"/>
<evidence type="ECO:0000256" key="10">
    <source>
        <dbReference type="SAM" id="Phobius"/>
    </source>
</evidence>
<dbReference type="SUPFAM" id="SSF56112">
    <property type="entry name" value="Protein kinase-like (PK-like)"/>
    <property type="match status" value="1"/>
</dbReference>
<dbReference type="PROSITE" id="PS00108">
    <property type="entry name" value="PROTEIN_KINASE_ST"/>
    <property type="match status" value="1"/>
</dbReference>
<evidence type="ECO:0000256" key="3">
    <source>
        <dbReference type="ARBA" id="ARBA00022679"/>
    </source>
</evidence>
<keyword evidence="10" id="KW-0812">Transmembrane</keyword>
<dbReference type="Gene3D" id="1.10.510.10">
    <property type="entry name" value="Transferase(Phosphotransferase) domain 1"/>
    <property type="match status" value="1"/>
</dbReference>
<keyword evidence="10" id="KW-1133">Transmembrane helix</keyword>
<evidence type="ECO:0000313" key="13">
    <source>
        <dbReference type="Proteomes" id="UP000030700"/>
    </source>
</evidence>
<reference evidence="12" key="1">
    <citation type="journal article" date="2015" name="PeerJ">
        <title>First genomic representation of candidate bacterial phylum KSB3 points to enhanced environmental sensing as a trigger of wastewater bulking.</title>
        <authorList>
            <person name="Sekiguchi Y."/>
            <person name="Ohashi A."/>
            <person name="Parks D.H."/>
            <person name="Yamauchi T."/>
            <person name="Tyson G.W."/>
            <person name="Hugenholtz P."/>
        </authorList>
    </citation>
    <scope>NUCLEOTIDE SEQUENCE [LARGE SCALE GENOMIC DNA]</scope>
</reference>
<dbReference type="PROSITE" id="PS50011">
    <property type="entry name" value="PROTEIN_KINASE_DOM"/>
    <property type="match status" value="1"/>
</dbReference>
<gene>
    <name evidence="12" type="ORF">U14_06030</name>
</gene>
<comment type="catalytic activity">
    <reaction evidence="7">
        <text>L-threonyl-[protein] + ATP = O-phospho-L-threonyl-[protein] + ADP + H(+)</text>
        <dbReference type="Rhea" id="RHEA:46608"/>
        <dbReference type="Rhea" id="RHEA-COMP:11060"/>
        <dbReference type="Rhea" id="RHEA-COMP:11605"/>
        <dbReference type="ChEBI" id="CHEBI:15378"/>
        <dbReference type="ChEBI" id="CHEBI:30013"/>
        <dbReference type="ChEBI" id="CHEBI:30616"/>
        <dbReference type="ChEBI" id="CHEBI:61977"/>
        <dbReference type="ChEBI" id="CHEBI:456216"/>
        <dbReference type="EC" id="2.7.11.1"/>
    </reaction>
</comment>
<dbReference type="PANTHER" id="PTHR24363">
    <property type="entry name" value="SERINE/THREONINE PROTEIN KINASE"/>
    <property type="match status" value="1"/>
</dbReference>
<dbReference type="AlphaFoldDB" id="A0A081BTL1"/>
<dbReference type="GO" id="GO:0004674">
    <property type="term" value="F:protein serine/threonine kinase activity"/>
    <property type="evidence" value="ECO:0007669"/>
    <property type="project" value="UniProtKB-KW"/>
</dbReference>
<feature type="region of interest" description="Disordered" evidence="9">
    <location>
        <begin position="306"/>
        <end position="368"/>
    </location>
</feature>
<name>A0A081BTL1_9BACT</name>
<evidence type="ECO:0000256" key="8">
    <source>
        <dbReference type="ARBA" id="ARBA00048679"/>
    </source>
</evidence>
<dbReference type="InterPro" id="IPR000719">
    <property type="entry name" value="Prot_kinase_dom"/>
</dbReference>
<accession>A0A081BTL1</accession>
<organism evidence="12">
    <name type="scientific">Candidatus Moduliflexus flocculans</name>
    <dbReference type="NCBI Taxonomy" id="1499966"/>
    <lineage>
        <taxon>Bacteria</taxon>
        <taxon>Candidatus Moduliflexota</taxon>
        <taxon>Candidatus Moduliflexia</taxon>
        <taxon>Candidatus Moduliflexales</taxon>
        <taxon>Candidatus Moduliflexaceae</taxon>
    </lineage>
</organism>
<evidence type="ECO:0000256" key="6">
    <source>
        <dbReference type="ARBA" id="ARBA00022840"/>
    </source>
</evidence>
<dbReference type="HOGENOM" id="CLU_456853_0_0_0"/>
<feature type="transmembrane region" description="Helical" evidence="10">
    <location>
        <begin position="273"/>
        <end position="297"/>
    </location>
</feature>
<evidence type="ECO:0000256" key="1">
    <source>
        <dbReference type="ARBA" id="ARBA00012513"/>
    </source>
</evidence>
<keyword evidence="2 12" id="KW-0723">Serine/threonine-protein kinase</keyword>
<keyword evidence="13" id="KW-1185">Reference proteome</keyword>
<dbReference type="SMART" id="SM00220">
    <property type="entry name" value="S_TKc"/>
    <property type="match status" value="1"/>
</dbReference>
<keyword evidence="3" id="KW-0808">Transferase</keyword>
<dbReference type="PANTHER" id="PTHR24363:SF0">
    <property type="entry name" value="SERINE_THREONINE KINASE LIKE DOMAIN CONTAINING 1"/>
    <property type="match status" value="1"/>
</dbReference>
<proteinExistence type="predicted"/>
<keyword evidence="10" id="KW-0472">Membrane</keyword>
<dbReference type="STRING" id="1499966.U14_06030"/>
<dbReference type="Proteomes" id="UP000030700">
    <property type="component" value="Unassembled WGS sequence"/>
</dbReference>
<keyword evidence="4" id="KW-0547">Nucleotide-binding</keyword>
<evidence type="ECO:0000259" key="11">
    <source>
        <dbReference type="PROSITE" id="PS50011"/>
    </source>
</evidence>
<comment type="catalytic activity">
    <reaction evidence="8">
        <text>L-seryl-[protein] + ATP = O-phospho-L-seryl-[protein] + ADP + H(+)</text>
        <dbReference type="Rhea" id="RHEA:17989"/>
        <dbReference type="Rhea" id="RHEA-COMP:9863"/>
        <dbReference type="Rhea" id="RHEA-COMP:11604"/>
        <dbReference type="ChEBI" id="CHEBI:15378"/>
        <dbReference type="ChEBI" id="CHEBI:29999"/>
        <dbReference type="ChEBI" id="CHEBI:30616"/>
        <dbReference type="ChEBI" id="CHEBI:83421"/>
        <dbReference type="ChEBI" id="CHEBI:456216"/>
        <dbReference type="EC" id="2.7.11.1"/>
    </reaction>
</comment>
<evidence type="ECO:0000256" key="9">
    <source>
        <dbReference type="SAM" id="MobiDB-lite"/>
    </source>
</evidence>
<evidence type="ECO:0000256" key="5">
    <source>
        <dbReference type="ARBA" id="ARBA00022777"/>
    </source>
</evidence>
<keyword evidence="5 12" id="KW-0418">Kinase</keyword>
<dbReference type="CDD" id="cd14014">
    <property type="entry name" value="STKc_PknB_like"/>
    <property type="match status" value="1"/>
</dbReference>
<dbReference type="Pfam" id="PF00069">
    <property type="entry name" value="Pkinase"/>
    <property type="match status" value="1"/>
</dbReference>
<dbReference type="EMBL" id="DF820462">
    <property type="protein sequence ID" value="GAK54742.1"/>
    <property type="molecule type" value="Genomic_DNA"/>
</dbReference>
<protein>
    <recommendedName>
        <fullName evidence="1">non-specific serine/threonine protein kinase</fullName>
        <ecNumber evidence="1">2.7.11.1</ecNumber>
    </recommendedName>
</protein>
<dbReference type="InterPro" id="IPR008271">
    <property type="entry name" value="Ser/Thr_kinase_AS"/>
</dbReference>
<dbReference type="InterPro" id="IPR011009">
    <property type="entry name" value="Kinase-like_dom_sf"/>
</dbReference>
<evidence type="ECO:0000256" key="4">
    <source>
        <dbReference type="ARBA" id="ARBA00022741"/>
    </source>
</evidence>
<feature type="compositionally biased region" description="Pro residues" evidence="9">
    <location>
        <begin position="340"/>
        <end position="368"/>
    </location>
</feature>
<dbReference type="GO" id="GO:0005524">
    <property type="term" value="F:ATP binding"/>
    <property type="evidence" value="ECO:0007669"/>
    <property type="project" value="UniProtKB-KW"/>
</dbReference>
<evidence type="ECO:0000256" key="7">
    <source>
        <dbReference type="ARBA" id="ARBA00047899"/>
    </source>
</evidence>
<evidence type="ECO:0000256" key="2">
    <source>
        <dbReference type="ARBA" id="ARBA00022527"/>
    </source>
</evidence>
<sequence length="597" mass="67485">MLHDRYEIREVLGRGGLTTTYLAVDHQTQQPCAIKCLSFRKIAEWKSWELFEREANILKNLNHPQIPAYIDFFTEESEHDTLLYLVQAYVSGKSLGQLIQERVHFTENQVIRLAIKLARVLEYLHRFSPPIIHRDIKPENIILAENGMPFLIDFNSVRDTVIRDMTAFTGAPTIVGTYGYMPIEQTEGRAVPASDIYALGMTLVALLSLKDPAQFDKDGLRLDIRSHLDISKQLLAILERAIAPDCRKRYQQASEFRQDLERLLIAKSQERPAYAPLLMAVAVVLLLIVGGFSLLLFKRSSPIREPQQIKTPATPLPTIASRTPTMSAPRPTPTARLAPTPTPTMTPTATPSPIPTATPTATPTPYPPVKPSNGVLTINIYQDFKFVPEGSPLSIAPSHTIVSALSRYPEKERLKREPIYRSSHVWYGYLRLGNTDDPFITFALDDIDQPHWVAYVDRNNNEDLTDDGIPYKDRNAVSSVRFGADVSLEIDLLMPDGKRLKQPYRLTMWVIDHRQTTNRLDVYCYALCHYAGTVLLAGDTYQAVAFEKLEHNGLLKESGIGIDLNSDGQVNEEEEIFQDGMMIPVKNQSYRLRLVYP</sequence>